<evidence type="ECO:0000256" key="1">
    <source>
        <dbReference type="ARBA" id="ARBA00022722"/>
    </source>
</evidence>
<keyword evidence="1" id="KW-0540">Nuclease</keyword>
<dbReference type="InterPro" id="IPR036237">
    <property type="entry name" value="Xyl_isomerase-like_sf"/>
</dbReference>
<evidence type="ECO:0000313" key="8">
    <source>
        <dbReference type="Proteomes" id="UP000646053"/>
    </source>
</evidence>
<dbReference type="Pfam" id="PF03851">
    <property type="entry name" value="UvdE"/>
    <property type="match status" value="1"/>
</dbReference>
<keyword evidence="8" id="KW-1185">Reference proteome</keyword>
<protein>
    <submittedName>
        <fullName evidence="7">UV DNA damage repair endonuclease UvsE</fullName>
    </submittedName>
</protein>
<organism evidence="7 8">
    <name type="scientific">Myxacorys almedinensis A</name>
    <dbReference type="NCBI Taxonomy" id="2690445"/>
    <lineage>
        <taxon>Bacteria</taxon>
        <taxon>Bacillati</taxon>
        <taxon>Cyanobacteriota</taxon>
        <taxon>Cyanophyceae</taxon>
        <taxon>Leptolyngbyales</taxon>
        <taxon>Leptolyngbyaceae</taxon>
        <taxon>Myxacorys</taxon>
        <taxon>Myxacorys almedinensis</taxon>
    </lineage>
</organism>
<gene>
    <name evidence="7" type="primary">uvsE</name>
    <name evidence="7" type="ORF">GS601_11160</name>
</gene>
<proteinExistence type="predicted"/>
<dbReference type="EMBL" id="WVIE01000011">
    <property type="protein sequence ID" value="NDJ17846.1"/>
    <property type="molecule type" value="Genomic_DNA"/>
</dbReference>
<dbReference type="GO" id="GO:0006289">
    <property type="term" value="P:nucleotide-excision repair"/>
    <property type="evidence" value="ECO:0007669"/>
    <property type="project" value="InterPro"/>
</dbReference>
<keyword evidence="6" id="KW-0234">DNA repair</keyword>
<comment type="caution">
    <text evidence="7">The sequence shown here is derived from an EMBL/GenBank/DDBJ whole genome shotgun (WGS) entry which is preliminary data.</text>
</comment>
<dbReference type="NCBIfam" id="TIGR00629">
    <property type="entry name" value="uvde"/>
    <property type="match status" value="1"/>
</dbReference>
<dbReference type="GO" id="GO:0004519">
    <property type="term" value="F:endonuclease activity"/>
    <property type="evidence" value="ECO:0007669"/>
    <property type="project" value="UniProtKB-KW"/>
</dbReference>
<dbReference type="Proteomes" id="UP000646053">
    <property type="component" value="Unassembled WGS sequence"/>
</dbReference>
<keyword evidence="3" id="KW-0227">DNA damage</keyword>
<keyword evidence="4" id="KW-0228">DNA excision</keyword>
<dbReference type="RefSeq" id="WP_162423369.1">
    <property type="nucleotide sequence ID" value="NZ_WVIE01000011.1"/>
</dbReference>
<name>A0A8J7Z4S8_9CYAN</name>
<dbReference type="GO" id="GO:0016787">
    <property type="term" value="F:hydrolase activity"/>
    <property type="evidence" value="ECO:0007669"/>
    <property type="project" value="UniProtKB-KW"/>
</dbReference>
<keyword evidence="5" id="KW-0378">Hydrolase</keyword>
<dbReference type="PANTHER" id="PTHR31290:SF5">
    <property type="entry name" value="UV-DAMAGE ENDONUCLEASE"/>
    <property type="match status" value="1"/>
</dbReference>
<dbReference type="Gene3D" id="3.20.20.150">
    <property type="entry name" value="Divalent-metal-dependent TIM barrel enzymes"/>
    <property type="match status" value="1"/>
</dbReference>
<sequence length="354" mass="40107">MNHPLGLVCVSASNVVRYKTITRKRFLQFETPEQEQILRDLYAENLRRLIIALDFCAAHQICLYRMGSGLFPFADEVIGSEILTEFADAMSQIGEQAKRLGIRMVMHPEQFVVLNSDRPEVIKNSIKVLSSYARTFDLLGQPRSPWALMNIHGGKGDRAQRLVQVVRNLPDNIRLRLTFENDEYTYGVADILEICHGAGVPMVFDAHHHVIYEHSKSYDDPSVAVAFEAARETWEIPHWQVVHISNGVESFADQKHSDYITVMPKCYRSAPCWIEVEAKQKELAIEKLQHEWWNSDANVLTPMIKAVEMTGATAQPTVEQTAIATPSLLNQNSADHASDYAQETAFTQQITPIQ</sequence>
<keyword evidence="2 7" id="KW-0255">Endonuclease</keyword>
<dbReference type="GO" id="GO:0009411">
    <property type="term" value="P:response to UV"/>
    <property type="evidence" value="ECO:0007669"/>
    <property type="project" value="InterPro"/>
</dbReference>
<evidence type="ECO:0000256" key="3">
    <source>
        <dbReference type="ARBA" id="ARBA00022763"/>
    </source>
</evidence>
<evidence type="ECO:0000313" key="7">
    <source>
        <dbReference type="EMBL" id="NDJ17846.1"/>
    </source>
</evidence>
<dbReference type="PANTHER" id="PTHR31290">
    <property type="entry name" value="UV-DAMAGE ENDONUCLEASE"/>
    <property type="match status" value="1"/>
</dbReference>
<evidence type="ECO:0000256" key="5">
    <source>
        <dbReference type="ARBA" id="ARBA00022801"/>
    </source>
</evidence>
<dbReference type="SUPFAM" id="SSF51658">
    <property type="entry name" value="Xylose isomerase-like"/>
    <property type="match status" value="1"/>
</dbReference>
<evidence type="ECO:0000256" key="4">
    <source>
        <dbReference type="ARBA" id="ARBA00022769"/>
    </source>
</evidence>
<accession>A0A8J7Z4S8</accession>
<evidence type="ECO:0000256" key="2">
    <source>
        <dbReference type="ARBA" id="ARBA00022759"/>
    </source>
</evidence>
<reference evidence="7" key="1">
    <citation type="submission" date="2019-12" db="EMBL/GenBank/DDBJ databases">
        <title>High-Quality draft genome sequences of three cyanobacteria isolated from the limestone walls of the Old Cathedral of Coimbra.</title>
        <authorList>
            <person name="Tiago I."/>
            <person name="Soares F."/>
            <person name="Portugal A."/>
        </authorList>
    </citation>
    <scope>NUCLEOTIDE SEQUENCE</scope>
    <source>
        <strain evidence="7">A</strain>
    </source>
</reference>
<dbReference type="InterPro" id="IPR004601">
    <property type="entry name" value="UvdE"/>
</dbReference>
<evidence type="ECO:0000256" key="6">
    <source>
        <dbReference type="ARBA" id="ARBA00023204"/>
    </source>
</evidence>
<dbReference type="AlphaFoldDB" id="A0A8J7Z4S8"/>